<keyword evidence="1" id="KW-0479">Metal-binding</keyword>
<dbReference type="PROSITE" id="PS50865">
    <property type="entry name" value="ZF_MYND_2"/>
    <property type="match status" value="1"/>
</dbReference>
<sequence length="315" mass="35538">MALPSDMKFDVLRAPDSIYDTLPAGVFQADKRVQSRRTCSGCQMTPEGSESGARMVCSRCKSAWYCSQECQRKDWRTHKEHCISQEGTHIAKFLERLQRTPYLSSLLQVAIALCLDIPSGRVSPARPYLVGLPVGFEPDIETLLNMRQGTPLPKGTQGFFQINGILYDENITPSPARTEMWKKGKEQLARKGFEDAFIVVLEFRNRDEGLATSSIIHIMSPSIEIARKKEDFETKSALTGDVVKRPMNVGTTLEAFNTTLRHDTQNKFKMRKIMSDADIGLLQQAIDGEVGTSPFAIAEKWKRERVYQVQKVKTQ</sequence>
<evidence type="ECO:0000313" key="6">
    <source>
        <dbReference type="EMBL" id="KIY69567.1"/>
    </source>
</evidence>
<dbReference type="Gene3D" id="6.10.140.2220">
    <property type="match status" value="1"/>
</dbReference>
<dbReference type="Pfam" id="PF26632">
    <property type="entry name" value="DUF8205"/>
    <property type="match status" value="1"/>
</dbReference>
<name>A0A0D7BGH5_9AGAR</name>
<dbReference type="InterPro" id="IPR002893">
    <property type="entry name" value="Znf_MYND"/>
</dbReference>
<reference evidence="6 7" key="1">
    <citation type="journal article" date="2015" name="Fungal Genet. Biol.">
        <title>Evolution of novel wood decay mechanisms in Agaricales revealed by the genome sequences of Fistulina hepatica and Cylindrobasidium torrendii.</title>
        <authorList>
            <person name="Floudas D."/>
            <person name="Held B.W."/>
            <person name="Riley R."/>
            <person name="Nagy L.G."/>
            <person name="Koehler G."/>
            <person name="Ransdell A.S."/>
            <person name="Younus H."/>
            <person name="Chow J."/>
            <person name="Chiniquy J."/>
            <person name="Lipzen A."/>
            <person name="Tritt A."/>
            <person name="Sun H."/>
            <person name="Haridas S."/>
            <person name="LaButti K."/>
            <person name="Ohm R.A."/>
            <person name="Kues U."/>
            <person name="Blanchette R.A."/>
            <person name="Grigoriev I.V."/>
            <person name="Minto R.E."/>
            <person name="Hibbett D.S."/>
        </authorList>
    </citation>
    <scope>NUCLEOTIDE SEQUENCE [LARGE SCALE GENOMIC DNA]</scope>
    <source>
        <strain evidence="6 7">FP15055 ss-10</strain>
    </source>
</reference>
<proteinExistence type="predicted"/>
<dbReference type="PANTHER" id="PTHR10237:SF14">
    <property type="entry name" value="MYND-TYPE DOMAIN-CONTAINING PROTEIN"/>
    <property type="match status" value="1"/>
</dbReference>
<dbReference type="GO" id="GO:0000981">
    <property type="term" value="F:DNA-binding transcription factor activity, RNA polymerase II-specific"/>
    <property type="evidence" value="ECO:0007669"/>
    <property type="project" value="TreeGrafter"/>
</dbReference>
<evidence type="ECO:0000256" key="3">
    <source>
        <dbReference type="ARBA" id="ARBA00022833"/>
    </source>
</evidence>
<evidence type="ECO:0000256" key="4">
    <source>
        <dbReference type="PROSITE-ProRule" id="PRU00134"/>
    </source>
</evidence>
<dbReference type="GO" id="GO:0008270">
    <property type="term" value="F:zinc ion binding"/>
    <property type="evidence" value="ECO:0007669"/>
    <property type="project" value="UniProtKB-KW"/>
</dbReference>
<protein>
    <recommendedName>
        <fullName evidence="5">MYND-type domain-containing protein</fullName>
    </recommendedName>
</protein>
<dbReference type="PANTHER" id="PTHR10237">
    <property type="entry name" value="DEFORMED EPIDERMAL AUTOREGULATORY FACTOR 1 HOMOLOG SUPPRESSIN"/>
    <property type="match status" value="1"/>
</dbReference>
<dbReference type="PROSITE" id="PS01360">
    <property type="entry name" value="ZF_MYND_1"/>
    <property type="match status" value="1"/>
</dbReference>
<dbReference type="Proteomes" id="UP000054007">
    <property type="component" value="Unassembled WGS sequence"/>
</dbReference>
<gene>
    <name evidence="6" type="ORF">CYLTODRAFT_442616</name>
</gene>
<organism evidence="6 7">
    <name type="scientific">Cylindrobasidium torrendii FP15055 ss-10</name>
    <dbReference type="NCBI Taxonomy" id="1314674"/>
    <lineage>
        <taxon>Eukaryota</taxon>
        <taxon>Fungi</taxon>
        <taxon>Dikarya</taxon>
        <taxon>Basidiomycota</taxon>
        <taxon>Agaricomycotina</taxon>
        <taxon>Agaricomycetes</taxon>
        <taxon>Agaricomycetidae</taxon>
        <taxon>Agaricales</taxon>
        <taxon>Marasmiineae</taxon>
        <taxon>Physalacriaceae</taxon>
        <taxon>Cylindrobasidium</taxon>
    </lineage>
</organism>
<dbReference type="OrthoDB" id="5231159at2759"/>
<evidence type="ECO:0000256" key="2">
    <source>
        <dbReference type="ARBA" id="ARBA00022771"/>
    </source>
</evidence>
<dbReference type="InterPro" id="IPR058518">
    <property type="entry name" value="DUF8205"/>
</dbReference>
<dbReference type="SUPFAM" id="SSF144232">
    <property type="entry name" value="HIT/MYND zinc finger-like"/>
    <property type="match status" value="1"/>
</dbReference>
<keyword evidence="2 4" id="KW-0863">Zinc-finger</keyword>
<evidence type="ECO:0000259" key="5">
    <source>
        <dbReference type="PROSITE" id="PS50865"/>
    </source>
</evidence>
<dbReference type="InterPro" id="IPR024119">
    <property type="entry name" value="TF_DEAF-1"/>
</dbReference>
<keyword evidence="3" id="KW-0862">Zinc</keyword>
<dbReference type="GO" id="GO:0005634">
    <property type="term" value="C:nucleus"/>
    <property type="evidence" value="ECO:0007669"/>
    <property type="project" value="TreeGrafter"/>
</dbReference>
<evidence type="ECO:0000256" key="1">
    <source>
        <dbReference type="ARBA" id="ARBA00022723"/>
    </source>
</evidence>
<accession>A0A0D7BGH5</accession>
<dbReference type="Pfam" id="PF01753">
    <property type="entry name" value="zf-MYND"/>
    <property type="match status" value="1"/>
</dbReference>
<keyword evidence="7" id="KW-1185">Reference proteome</keyword>
<evidence type="ECO:0000313" key="7">
    <source>
        <dbReference type="Proteomes" id="UP000054007"/>
    </source>
</evidence>
<dbReference type="STRING" id="1314674.A0A0D7BGH5"/>
<dbReference type="AlphaFoldDB" id="A0A0D7BGH5"/>
<feature type="domain" description="MYND-type" evidence="5">
    <location>
        <begin position="39"/>
        <end position="82"/>
    </location>
</feature>
<dbReference type="EMBL" id="KN880482">
    <property type="protein sequence ID" value="KIY69567.1"/>
    <property type="molecule type" value="Genomic_DNA"/>
</dbReference>